<keyword evidence="1" id="KW-0812">Transmembrane</keyword>
<feature type="transmembrane region" description="Helical" evidence="1">
    <location>
        <begin position="45"/>
        <end position="68"/>
    </location>
</feature>
<dbReference type="RefSeq" id="WP_125686479.1">
    <property type="nucleotide sequence ID" value="NZ_RHNX01000010.1"/>
</dbReference>
<comment type="caution">
    <text evidence="2">The sequence shown here is derived from an EMBL/GenBank/DDBJ whole genome shotgun (WGS) entry which is preliminary data.</text>
</comment>
<evidence type="ECO:0008006" key="4">
    <source>
        <dbReference type="Google" id="ProtNLM"/>
    </source>
</evidence>
<gene>
    <name evidence="2" type="ORF">ACFP1C_10180</name>
</gene>
<name>A0ABW1TJ62_9LACO</name>
<evidence type="ECO:0000256" key="1">
    <source>
        <dbReference type="SAM" id="Phobius"/>
    </source>
</evidence>
<feature type="transmembrane region" description="Helical" evidence="1">
    <location>
        <begin position="12"/>
        <end position="33"/>
    </location>
</feature>
<dbReference type="Proteomes" id="UP001596283">
    <property type="component" value="Unassembled WGS sequence"/>
</dbReference>
<protein>
    <recommendedName>
        <fullName evidence="4">DUF2768 domain-containing protein</fullName>
    </recommendedName>
</protein>
<sequence>MAEHNPSHPDALILGGSLLMGVLSLIMLTIYLFSWRQHGWHQLSVLRRCLIVFYGLWLIIGLLTWLGFLGVMPWS</sequence>
<proteinExistence type="predicted"/>
<dbReference type="EMBL" id="JBHSSI010000061">
    <property type="protein sequence ID" value="MFC6261307.1"/>
    <property type="molecule type" value="Genomic_DNA"/>
</dbReference>
<keyword evidence="3" id="KW-1185">Reference proteome</keyword>
<keyword evidence="1" id="KW-1133">Transmembrane helix</keyword>
<evidence type="ECO:0000313" key="2">
    <source>
        <dbReference type="EMBL" id="MFC6261307.1"/>
    </source>
</evidence>
<evidence type="ECO:0000313" key="3">
    <source>
        <dbReference type="Proteomes" id="UP001596283"/>
    </source>
</evidence>
<accession>A0ABW1TJ62</accession>
<organism evidence="2 3">
    <name type="scientific">Levilactobacillus fujinensis</name>
    <dbReference type="NCBI Taxonomy" id="2486024"/>
    <lineage>
        <taxon>Bacteria</taxon>
        <taxon>Bacillati</taxon>
        <taxon>Bacillota</taxon>
        <taxon>Bacilli</taxon>
        <taxon>Lactobacillales</taxon>
        <taxon>Lactobacillaceae</taxon>
        <taxon>Levilactobacillus</taxon>
    </lineage>
</organism>
<reference evidence="3" key="1">
    <citation type="journal article" date="2019" name="Int. J. Syst. Evol. Microbiol.">
        <title>The Global Catalogue of Microorganisms (GCM) 10K type strain sequencing project: providing services to taxonomists for standard genome sequencing and annotation.</title>
        <authorList>
            <consortium name="The Broad Institute Genomics Platform"/>
            <consortium name="The Broad Institute Genome Sequencing Center for Infectious Disease"/>
            <person name="Wu L."/>
            <person name="Ma J."/>
        </authorList>
    </citation>
    <scope>NUCLEOTIDE SEQUENCE [LARGE SCALE GENOMIC DNA]</scope>
    <source>
        <strain evidence="3">CCM 8908</strain>
    </source>
</reference>
<keyword evidence="1" id="KW-0472">Membrane</keyword>